<sequence>MSIYLPYKDIVHWSQTCKTVKELIYDNEYFWKHAVLNQYNQKNKYNTWKKTFEQLTFAKIYISGMSCYSPNFNNYDGSFVEFKYGPKNIQMMKVSNDTMLIVSDNKIYKFENDNDDGWYNNHNPHYSDMDPIRIDCKEEINITDIDLWGLFDNNYEEVIIAIINGDLYTCGNNNKGQLGYEDSVDQLLKKVPNFHNITKASCSCWHTAFIMDKLLYTFGNNTDGELGLGHYNNVSIPTLVPNLKNVTHVVCNFTNTYVIADGYLYFMGSLIDNRIISKTINVPLMIPNLNNVTNISVGDNDGYVSVIADGKMHIINRNGSRQNQHLLDAIERFGHEHKIIDVNQSSLVSCSSWHMGFVDNNIITMYGTNTHKQMGISDDKEIVQVSPFREIFQLSCSCCYTAVLAIK</sequence>
<protein>
    <submittedName>
        <fullName evidence="2">Regulator of chromosome condensation RCC1 repeat protein</fullName>
    </submittedName>
</protein>
<organism evidence="2">
    <name type="scientific">Klosneuvirus KNV1</name>
    <dbReference type="NCBI Taxonomy" id="1977640"/>
    <lineage>
        <taxon>Viruses</taxon>
        <taxon>Varidnaviria</taxon>
        <taxon>Bamfordvirae</taxon>
        <taxon>Nucleocytoviricota</taxon>
        <taxon>Megaviricetes</taxon>
        <taxon>Imitervirales</taxon>
        <taxon>Mimiviridae</taxon>
        <taxon>Klosneuvirinae</taxon>
        <taxon>Klosneuvirus</taxon>
    </lineage>
</organism>
<dbReference type="PROSITE" id="PS50012">
    <property type="entry name" value="RCC1_3"/>
    <property type="match status" value="2"/>
</dbReference>
<dbReference type="PANTHER" id="PTHR22870">
    <property type="entry name" value="REGULATOR OF CHROMOSOME CONDENSATION"/>
    <property type="match status" value="1"/>
</dbReference>
<dbReference type="SUPFAM" id="SSF50985">
    <property type="entry name" value="RCC1/BLIP-II"/>
    <property type="match status" value="1"/>
</dbReference>
<gene>
    <name evidence="2" type="ORF">Klosneuvirus_3_175</name>
</gene>
<keyword evidence="1" id="KW-0677">Repeat</keyword>
<evidence type="ECO:0000256" key="1">
    <source>
        <dbReference type="ARBA" id="ARBA00022737"/>
    </source>
</evidence>
<dbReference type="InterPro" id="IPR000408">
    <property type="entry name" value="Reg_chr_condens"/>
</dbReference>
<name>A0A1V0SJY2_9VIRU</name>
<proteinExistence type="predicted"/>
<dbReference type="InterPro" id="IPR036047">
    <property type="entry name" value="F-box-like_dom_sf"/>
</dbReference>
<dbReference type="InterPro" id="IPR009091">
    <property type="entry name" value="RCC1/BLIP-II"/>
</dbReference>
<evidence type="ECO:0000313" key="2">
    <source>
        <dbReference type="EMBL" id="ARF12040.1"/>
    </source>
</evidence>
<dbReference type="EMBL" id="KY684110">
    <property type="protein sequence ID" value="ARF12040.1"/>
    <property type="molecule type" value="Genomic_DNA"/>
</dbReference>
<dbReference type="Pfam" id="PF00415">
    <property type="entry name" value="RCC1"/>
    <property type="match status" value="2"/>
</dbReference>
<accession>A0A1V0SJY2</accession>
<dbReference type="InterPro" id="IPR051210">
    <property type="entry name" value="Ub_ligase/GEF_domain"/>
</dbReference>
<reference evidence="2" key="1">
    <citation type="journal article" date="2017" name="Science">
        <title>Giant viruses with an expanded complement of translation system components.</title>
        <authorList>
            <person name="Schulz F."/>
            <person name="Yutin N."/>
            <person name="Ivanova N.N."/>
            <person name="Ortega D.R."/>
            <person name="Lee T.K."/>
            <person name="Vierheilig J."/>
            <person name="Daims H."/>
            <person name="Horn M."/>
            <person name="Wagner M."/>
            <person name="Jensen G.J."/>
            <person name="Kyrpides N.C."/>
            <person name="Koonin E.V."/>
            <person name="Woyke T."/>
        </authorList>
    </citation>
    <scope>NUCLEOTIDE SEQUENCE</scope>
    <source>
        <strain evidence="2">KNV1</strain>
    </source>
</reference>
<dbReference type="Gene3D" id="2.130.10.30">
    <property type="entry name" value="Regulator of chromosome condensation 1/beta-lactamase-inhibitor protein II"/>
    <property type="match status" value="1"/>
</dbReference>
<dbReference type="PANTHER" id="PTHR22870:SF466">
    <property type="entry name" value="ANKYRIN REPEAT-CONTAINING PROTEIN"/>
    <property type="match status" value="1"/>
</dbReference>
<dbReference type="SUPFAM" id="SSF81383">
    <property type="entry name" value="F-box domain"/>
    <property type="match status" value="1"/>
</dbReference>